<proteinExistence type="predicted"/>
<keyword evidence="1" id="KW-0378">Hydrolase</keyword>
<evidence type="ECO:0000313" key="3">
    <source>
        <dbReference type="EMBL" id="CAA9503892.1"/>
    </source>
</evidence>
<dbReference type="GO" id="GO:0016289">
    <property type="term" value="F:acyl-CoA hydrolase activity"/>
    <property type="evidence" value="ECO:0007669"/>
    <property type="project" value="UniProtKB-ARBA"/>
</dbReference>
<dbReference type="SUPFAM" id="SSF54637">
    <property type="entry name" value="Thioesterase/thiol ester dehydrase-isomerase"/>
    <property type="match status" value="1"/>
</dbReference>
<accession>A0A6J4SS94</accession>
<dbReference type="InterPro" id="IPR006683">
    <property type="entry name" value="Thioestr_dom"/>
</dbReference>
<protein>
    <recommendedName>
        <fullName evidence="2">Thioesterase domain-containing protein</fullName>
    </recommendedName>
</protein>
<gene>
    <name evidence="3" type="ORF">AVDCRST_MAG62-124</name>
</gene>
<dbReference type="EMBL" id="CADCWB010000018">
    <property type="protein sequence ID" value="CAA9503892.1"/>
    <property type="molecule type" value="Genomic_DNA"/>
</dbReference>
<dbReference type="InterPro" id="IPR029069">
    <property type="entry name" value="HotDog_dom_sf"/>
</dbReference>
<dbReference type="InterPro" id="IPR003736">
    <property type="entry name" value="PAAI_dom"/>
</dbReference>
<feature type="domain" description="Thioesterase" evidence="2">
    <location>
        <begin position="39"/>
        <end position="113"/>
    </location>
</feature>
<evidence type="ECO:0000259" key="2">
    <source>
        <dbReference type="Pfam" id="PF03061"/>
    </source>
</evidence>
<dbReference type="Gene3D" id="3.10.129.10">
    <property type="entry name" value="Hotdog Thioesterase"/>
    <property type="match status" value="1"/>
</dbReference>
<reference evidence="3" key="1">
    <citation type="submission" date="2020-02" db="EMBL/GenBank/DDBJ databases">
        <authorList>
            <person name="Meier V. D."/>
        </authorList>
    </citation>
    <scope>NUCLEOTIDE SEQUENCE</scope>
    <source>
        <strain evidence="3">AVDCRST_MAG62</strain>
    </source>
</reference>
<name>A0A6J4SS94_9SPHN</name>
<sequence length="127" mass="14307">MTDLPPYADLLQLRAQERDDGSVQFVMPWHDDVMGRPQFLHGGAIAGLLEFAAYETLRRAVRGERTTMKPITVTVNYMLGGRDLETYADAVVERLGRSLANVEAFAWQQDRGRPIASARINFLLDRA</sequence>
<dbReference type="NCBIfam" id="TIGR00369">
    <property type="entry name" value="unchar_dom_1"/>
    <property type="match status" value="1"/>
</dbReference>
<dbReference type="CDD" id="cd03443">
    <property type="entry name" value="PaaI_thioesterase"/>
    <property type="match status" value="1"/>
</dbReference>
<evidence type="ECO:0000256" key="1">
    <source>
        <dbReference type="ARBA" id="ARBA00022801"/>
    </source>
</evidence>
<dbReference type="AlphaFoldDB" id="A0A6J4SS94"/>
<organism evidence="3">
    <name type="scientific">uncultured Sphingomonas sp</name>
    <dbReference type="NCBI Taxonomy" id="158754"/>
    <lineage>
        <taxon>Bacteria</taxon>
        <taxon>Pseudomonadati</taxon>
        <taxon>Pseudomonadota</taxon>
        <taxon>Alphaproteobacteria</taxon>
        <taxon>Sphingomonadales</taxon>
        <taxon>Sphingomonadaceae</taxon>
        <taxon>Sphingomonas</taxon>
        <taxon>environmental samples</taxon>
    </lineage>
</organism>
<dbReference type="Pfam" id="PF03061">
    <property type="entry name" value="4HBT"/>
    <property type="match status" value="1"/>
</dbReference>